<dbReference type="InterPro" id="IPR007322">
    <property type="entry name" value="RNA_pol_bunyavir"/>
</dbReference>
<evidence type="ECO:0000256" key="3">
    <source>
        <dbReference type="ARBA" id="ARBA00022679"/>
    </source>
</evidence>
<dbReference type="Pfam" id="PF04196">
    <property type="entry name" value="Bunya_RdRp"/>
    <property type="match status" value="1"/>
</dbReference>
<feature type="domain" description="RdRp catalytic" evidence="7">
    <location>
        <begin position="958"/>
        <end position="1160"/>
    </location>
</feature>
<evidence type="ECO:0000256" key="2">
    <source>
        <dbReference type="ARBA" id="ARBA00018602"/>
    </source>
</evidence>
<evidence type="ECO:0000259" key="7">
    <source>
        <dbReference type="PROSITE" id="PS50525"/>
    </source>
</evidence>
<organism evidence="8">
    <name type="scientific">Heihe tick virus 1</name>
    <dbReference type="NCBI Taxonomy" id="2972291"/>
    <lineage>
        <taxon>Viruses</taxon>
        <taxon>Riboviria</taxon>
        <taxon>Orthornavirae</taxon>
        <taxon>Negarnaviricota</taxon>
        <taxon>Polyploviricotina</taxon>
        <taxon>Bunyaviricetes</taxon>
        <taxon>Elliovirales</taxon>
        <taxon>Peribunyaviridae</taxon>
    </lineage>
</organism>
<dbReference type="InterPro" id="IPR007099">
    <property type="entry name" value="RNA-dir_pol_NSvirus"/>
</dbReference>
<evidence type="ECO:0000256" key="4">
    <source>
        <dbReference type="ARBA" id="ARBA00030285"/>
    </source>
</evidence>
<name>A0A9E7V265_9VIRU</name>
<evidence type="ECO:0000256" key="6">
    <source>
        <dbReference type="ARBA" id="ARBA00031012"/>
    </source>
</evidence>
<evidence type="ECO:0000256" key="5">
    <source>
        <dbReference type="ARBA" id="ARBA00030436"/>
    </source>
</evidence>
<evidence type="ECO:0000313" key="8">
    <source>
        <dbReference type="EMBL" id="UYL95517.1"/>
    </source>
</evidence>
<protein>
    <recommendedName>
        <fullName evidence="2">RNA-directed RNA polymerase L</fullName>
        <ecNumber evidence="1">2.7.7.48</ecNumber>
    </recommendedName>
    <alternativeName>
        <fullName evidence="4">Large structural protein</fullName>
    </alternativeName>
    <alternativeName>
        <fullName evidence="6">Replicase</fullName>
    </alternativeName>
    <alternativeName>
        <fullName evidence="5">Transcriptase</fullName>
    </alternativeName>
</protein>
<keyword evidence="3" id="KW-0808">Transferase</keyword>
<dbReference type="EC" id="2.7.7.48" evidence="1"/>
<reference evidence="8" key="1">
    <citation type="submission" date="2022-05" db="EMBL/GenBank/DDBJ databases">
        <authorList>
            <person name="Cao W."/>
            <person name="Jia N."/>
            <person name="Lam T.T.-Y."/>
            <person name="Ni X."/>
            <person name="Liu J."/>
        </authorList>
    </citation>
    <scope>NUCLEOTIDE SEQUENCE</scope>
    <source>
        <strain evidence="8">TIGMIC 1</strain>
    </source>
</reference>
<dbReference type="GO" id="GO:0003968">
    <property type="term" value="F:RNA-directed RNA polymerase activity"/>
    <property type="evidence" value="ECO:0007669"/>
    <property type="project" value="UniProtKB-EC"/>
</dbReference>
<dbReference type="EMBL" id="ON746489">
    <property type="protein sequence ID" value="UYL95517.1"/>
    <property type="molecule type" value="Viral_cRNA"/>
</dbReference>
<evidence type="ECO:0000256" key="1">
    <source>
        <dbReference type="ARBA" id="ARBA00012494"/>
    </source>
</evidence>
<sequence>MESKSAINHNAIEQTRVIQDVYEYLSVTNVFGVVELKHLVKIMGSGMPTKLRLSPDKSVISRIEHLYAVVSCASGITPIHSKQIILSFEGMSTFYNFDCDLVLEINGKVVLIDFTSSKNEAVIEYKNSVLTSKSLHPSLSGKNVTTMVKGFDYVGFTYKNNTVVDDTLMKMPEARSLKLLETVCSAPPARREAFIENCKSVLNHAINQIVESDPDIKSYNPPKSSSEKVKNAVTSTSSNNVYDTINFLSSSFKKTYDPFIDTLRKLTAQADDIKKPFIAPCADIDLAKGDVKGTLEVLKDDLLAKVLLASINMPNCVSNVDKKGVISYTVGFEASRTNKRILSPMTNHFISARHIRGHYFEILFSYDAMDKFMRRVYCGERFKETLPPKGATVSMDSVLSKISQQEHELNDLSSLLNKRLKQESHSTIWDKLLSISRLARSDLGNVGTVATNLINSTSFSLSRTLGGAMVSHFYEIVKTYAASIKNSHKGETYYVGKNGPYASVTIAKMSATQDSFDRGHYCTISKSTAQDSGLSACGSPASVTGKITRTKFRTFDTNDLSYLLRLPFYVASLLSWDIENSITKGRINTSDIPEKLTSSILHCLVNRDLFAQASQQVRYLYMSSIGYGATTADIVKKIDFINPRSTWEYVYLTRMIKMGLALSIVRDNGAMSEIVLEGDINACFPHSSKPITQFSQVVSSMYYCNIFNKFRAFHEVSEAFCYNDLDEEDKIYKKSLKNSPLFLAGHSSETDKNIFDITYLTSSSFVENEKSHVDELLSSGVGRFRFSMACVVAASNGKLKCSDDIVRSLYDSVSVSPIEACTMRGSMDDKKPNDKNQGVRAATAILEELVKKYDEDPGVLNKNPWLSQMFINTIVEKGGDASIYTLVFDQLCNESVEYFYRIVQKDQVGNREISVLNAVFRIGALFVENISKTLSNVVKDVDLLENPDKDYVFEKSIQSHVVKAKDDIICYDNSDQRRWGPNHLLSSFCAMFLGSISSEPGLVKLIIHVASKVIMKKAKFPESLIHLFKNMTESGASKITREGLDNSHGSETLKEFYKNHSNDLFNNVFSKLLSWGMCQGIFHATSSVYHAIMCKIVEDIVTRRYADKVKIKSFCTSDDSSRIIVIDPSLKQVEVIKVIHNIIRKTGIIFNIIRNEAKSAFNFHIAEFNSTFFKKGVMATPTIKQRISKIDVGAGQNHVEDYMAALSSAANYFTIGGSYAGAITLSLINITLHTEQWNRWETVLKPDQYFKPVELGGFPVIEPFSTCLAGAVSNLYLRASAYVSEEEYARVFSTIITENPDEVRLSDYYRVPKSLSEDANSIKIFKNTGALGIYSLVRTDKKLSQFEKRHGLSKWNLPESFITLKRQSSDPKHFLYQIYKNGCMSLFSESQGVNSFYKRFTDPWLSRERVCVKISRKSILVVLGFSADIKYSYNQIDKKLSEIDISESSNILKSFKKILGYSEFANTLVEQLIPRLNDSKNILDFVCSQSCAEYIKPTDMPATSRITLRGSGALDQEKYVADLLKVLSGEKSRIIISEIYRDYEMFDKLPTNPECPNMDVKDSILVAENSVHAFDKYIKRNTKMITSGRPDSLSSLVVLVLKSRFLEQLGVRLTGNINLIGDRSHAFSYTSWYKKLNEKSQEFTTKFVANSAKQLYSEVVKYGLKSASPIITNKDHFEITDFPDRTKRVIINAPSRSNLINYVKSWVSASASFSMDYDTVKAFYDNKILSHSEFRVNKDTFVRCATGVYAEVKVNNLGSNHLIQTVTNNGKTSYNHIFLTESNTRYLNTEARVDSRFEEKPWVKSLSNFLNNGLVKYSSQIYNLSHEGDSAVFITVDLATSFSIEIFPFTATIGLKCGQLTIPVCFASPKVIDSLDAGYIVRHSDFRDAAVMFSNAVGEIEGEENIPPKLAQALHYILHRTNSSVNVRNVNDTLYKIGTNFRFNSSTQLDIFRSLLLSEGYSSKLVNTSRLNQHINNLFKSCPDRGSYLTATSLEDKVAYSLDDFMRETEEYENLDDNNYDDVAEAIDQQRDEEQLFEDDTESEEDYEISLVDLDDIDFDAFSDDDAMSDGEKPFAELALIDDSDIDDAVSLKSSRTGITVNPNQEFPYAILSYLRKWTNKNPIKRFVGCPREIENVVDIAKLYLQTLQMSGTVSINLLERLTGNKSISYPCPISDLVVIKNTMS</sequence>
<proteinExistence type="predicted"/>
<accession>A0A9E7V265</accession>
<dbReference type="GO" id="GO:0006351">
    <property type="term" value="P:DNA-templated transcription"/>
    <property type="evidence" value="ECO:0007669"/>
    <property type="project" value="InterPro"/>
</dbReference>
<dbReference type="PROSITE" id="PS50525">
    <property type="entry name" value="RDRP_SSRNA_NEG_SEG"/>
    <property type="match status" value="1"/>
</dbReference>
<dbReference type="GO" id="GO:0039694">
    <property type="term" value="P:viral RNA genome replication"/>
    <property type="evidence" value="ECO:0007669"/>
    <property type="project" value="InterPro"/>
</dbReference>